<evidence type="ECO:0008006" key="4">
    <source>
        <dbReference type="Google" id="ProtNLM"/>
    </source>
</evidence>
<dbReference type="GO" id="GO:0003924">
    <property type="term" value="F:GTPase activity"/>
    <property type="evidence" value="ECO:0007669"/>
    <property type="project" value="InterPro"/>
</dbReference>
<evidence type="ECO:0000313" key="3">
    <source>
        <dbReference type="Proteomes" id="UP000800200"/>
    </source>
</evidence>
<evidence type="ECO:0000313" key="2">
    <source>
        <dbReference type="EMBL" id="KAF2182619.1"/>
    </source>
</evidence>
<proteinExistence type="predicted"/>
<feature type="compositionally biased region" description="Basic and acidic residues" evidence="1">
    <location>
        <begin position="28"/>
        <end position="44"/>
    </location>
</feature>
<dbReference type="OrthoDB" id="3745421at2759"/>
<keyword evidence="3" id="KW-1185">Reference proteome</keyword>
<dbReference type="InterPro" id="IPR027417">
    <property type="entry name" value="P-loop_NTPase"/>
</dbReference>
<dbReference type="Pfam" id="PF00071">
    <property type="entry name" value="Ras"/>
    <property type="match status" value="1"/>
</dbReference>
<accession>A0A6A6DWK9</accession>
<dbReference type="EMBL" id="ML994647">
    <property type="protein sequence ID" value="KAF2182619.1"/>
    <property type="molecule type" value="Genomic_DNA"/>
</dbReference>
<dbReference type="InterPro" id="IPR001806">
    <property type="entry name" value="Small_GTPase"/>
</dbReference>
<dbReference type="Gene3D" id="3.40.50.300">
    <property type="entry name" value="P-loop containing nucleotide triphosphate hydrolases"/>
    <property type="match status" value="1"/>
</dbReference>
<feature type="region of interest" description="Disordered" evidence="1">
    <location>
        <begin position="28"/>
        <end position="51"/>
    </location>
</feature>
<name>A0A6A6DWK9_9PEZI</name>
<dbReference type="AlphaFoldDB" id="A0A6A6DWK9"/>
<evidence type="ECO:0000256" key="1">
    <source>
        <dbReference type="SAM" id="MobiDB-lite"/>
    </source>
</evidence>
<sequence>MKAPVRSGSPDSTLPFPALPSIVVVGNKSDKSDRREVTTKEVAKGRNSRFSETTAKGSVENIFYNVIQRW</sequence>
<dbReference type="Proteomes" id="UP000800200">
    <property type="component" value="Unassembled WGS sequence"/>
</dbReference>
<gene>
    <name evidence="2" type="ORF">K469DRAFT_788052</name>
</gene>
<dbReference type="GO" id="GO:0005525">
    <property type="term" value="F:GTP binding"/>
    <property type="evidence" value="ECO:0007669"/>
    <property type="project" value="InterPro"/>
</dbReference>
<organism evidence="2 3">
    <name type="scientific">Zopfia rhizophila CBS 207.26</name>
    <dbReference type="NCBI Taxonomy" id="1314779"/>
    <lineage>
        <taxon>Eukaryota</taxon>
        <taxon>Fungi</taxon>
        <taxon>Dikarya</taxon>
        <taxon>Ascomycota</taxon>
        <taxon>Pezizomycotina</taxon>
        <taxon>Dothideomycetes</taxon>
        <taxon>Dothideomycetes incertae sedis</taxon>
        <taxon>Zopfiaceae</taxon>
        <taxon>Zopfia</taxon>
    </lineage>
</organism>
<protein>
    <recommendedName>
        <fullName evidence="4">Ras-domain-containing protein</fullName>
    </recommendedName>
</protein>
<reference evidence="2" key="1">
    <citation type="journal article" date="2020" name="Stud. Mycol.">
        <title>101 Dothideomycetes genomes: a test case for predicting lifestyles and emergence of pathogens.</title>
        <authorList>
            <person name="Haridas S."/>
            <person name="Albert R."/>
            <person name="Binder M."/>
            <person name="Bloem J."/>
            <person name="Labutti K."/>
            <person name="Salamov A."/>
            <person name="Andreopoulos B."/>
            <person name="Baker S."/>
            <person name="Barry K."/>
            <person name="Bills G."/>
            <person name="Bluhm B."/>
            <person name="Cannon C."/>
            <person name="Castanera R."/>
            <person name="Culley D."/>
            <person name="Daum C."/>
            <person name="Ezra D."/>
            <person name="Gonzalez J."/>
            <person name="Henrissat B."/>
            <person name="Kuo A."/>
            <person name="Liang C."/>
            <person name="Lipzen A."/>
            <person name="Lutzoni F."/>
            <person name="Magnuson J."/>
            <person name="Mondo S."/>
            <person name="Nolan M."/>
            <person name="Ohm R."/>
            <person name="Pangilinan J."/>
            <person name="Park H.-J."/>
            <person name="Ramirez L."/>
            <person name="Alfaro M."/>
            <person name="Sun H."/>
            <person name="Tritt A."/>
            <person name="Yoshinaga Y."/>
            <person name="Zwiers L.-H."/>
            <person name="Turgeon B."/>
            <person name="Goodwin S."/>
            <person name="Spatafora J."/>
            <person name="Crous P."/>
            <person name="Grigoriev I."/>
        </authorList>
    </citation>
    <scope>NUCLEOTIDE SEQUENCE</scope>
    <source>
        <strain evidence="2">CBS 207.26</strain>
    </source>
</reference>